<dbReference type="SUPFAM" id="SSF158837">
    <property type="entry name" value="AGR C 984p-like"/>
    <property type="match status" value="1"/>
</dbReference>
<accession>A0A285SFV9</accession>
<evidence type="ECO:0000313" key="2">
    <source>
        <dbReference type="Proteomes" id="UP000219111"/>
    </source>
</evidence>
<dbReference type="AlphaFoldDB" id="A0A285SFV9"/>
<dbReference type="EMBL" id="OBMT01000005">
    <property type="protein sequence ID" value="SOC06756.1"/>
    <property type="molecule type" value="Genomic_DNA"/>
</dbReference>
<keyword evidence="2" id="KW-1185">Reference proteome</keyword>
<gene>
    <name evidence="1" type="ORF">SAMN05877831_105120</name>
</gene>
<dbReference type="Proteomes" id="UP000219111">
    <property type="component" value="Unassembled WGS sequence"/>
</dbReference>
<dbReference type="Gene3D" id="1.10.3700.10">
    <property type="entry name" value="AGR C 984p-like"/>
    <property type="match status" value="1"/>
</dbReference>
<dbReference type="Pfam" id="PF06748">
    <property type="entry name" value="DUF1217"/>
    <property type="match status" value="1"/>
</dbReference>
<dbReference type="InterPro" id="IPR010626">
    <property type="entry name" value="DUF1217"/>
</dbReference>
<proteinExistence type="predicted"/>
<protein>
    <submittedName>
        <fullName evidence="1">Uncharacterized protein DUF1217</fullName>
    </submittedName>
</protein>
<dbReference type="RefSeq" id="WP_097069887.1">
    <property type="nucleotide sequence ID" value="NZ_OBMT01000005.1"/>
</dbReference>
<reference evidence="2" key="1">
    <citation type="submission" date="2017-08" db="EMBL/GenBank/DDBJ databases">
        <authorList>
            <person name="Varghese N."/>
            <person name="Submissions S."/>
        </authorList>
    </citation>
    <scope>NUCLEOTIDE SEQUENCE [LARGE SCALE GENOMIC DNA]</scope>
    <source>
        <strain evidence="2">JA276</strain>
    </source>
</reference>
<evidence type="ECO:0000313" key="1">
    <source>
        <dbReference type="EMBL" id="SOC06756.1"/>
    </source>
</evidence>
<sequence>MTYTPVIPASGYAGWAILNRTMETQKTAFVNSAEIQRDEDYFREKIGSITTAEDLVADRRLLKVALGAYGLSDDIDNKYFIKKVLEEGTLDEDSLANKLSDKTYLALSEAFGFGDYETPLTQQSGFADDILEKYETLQFEVAVGDVDDTMRLAMNAQRELPALAEKTSSSNSKWYTVIGSESLSEVVRTALGLPESVGSLDVDQQLTIYKNKSEAVFGDSDFSIFSDSDVVDKAVRNYLVRAQLDEANSVSSQSIALQLLNTDSSSNAGNSILSILL</sequence>
<dbReference type="InterPro" id="IPR023157">
    <property type="entry name" value="AGR-C-984p-like_sf"/>
</dbReference>
<name>A0A285SFV9_9RHOB</name>
<organism evidence="1 2">
    <name type="scientific">Rhodobacter maris</name>
    <dbReference type="NCBI Taxonomy" id="446682"/>
    <lineage>
        <taxon>Bacteria</taxon>
        <taxon>Pseudomonadati</taxon>
        <taxon>Pseudomonadota</taxon>
        <taxon>Alphaproteobacteria</taxon>
        <taxon>Rhodobacterales</taxon>
        <taxon>Rhodobacter group</taxon>
        <taxon>Rhodobacter</taxon>
    </lineage>
</organism>
<dbReference type="OrthoDB" id="7824597at2"/>